<dbReference type="GO" id="GO:0016787">
    <property type="term" value="F:hydrolase activity"/>
    <property type="evidence" value="ECO:0007669"/>
    <property type="project" value="UniProtKB-KW"/>
</dbReference>
<evidence type="ECO:0000259" key="3">
    <source>
        <dbReference type="Pfam" id="PF02016"/>
    </source>
</evidence>
<evidence type="ECO:0000256" key="2">
    <source>
        <dbReference type="ARBA" id="ARBA00022801"/>
    </source>
</evidence>
<gene>
    <name evidence="5" type="ORF">R3P38DRAFT_2697508</name>
</gene>
<dbReference type="AlphaFoldDB" id="A0AAW0C984"/>
<feature type="domain" description="LD-carboxypeptidase C-terminal" evidence="4">
    <location>
        <begin position="228"/>
        <end position="365"/>
    </location>
</feature>
<dbReference type="PANTHER" id="PTHR30237:SF4">
    <property type="entry name" value="LD-CARBOXYPEPTIDASE C-TERMINAL DOMAIN-CONTAINING PROTEIN"/>
    <property type="match status" value="1"/>
</dbReference>
<dbReference type="InterPro" id="IPR027478">
    <property type="entry name" value="LdcA_N"/>
</dbReference>
<evidence type="ECO:0000313" key="5">
    <source>
        <dbReference type="EMBL" id="KAK7035578.1"/>
    </source>
</evidence>
<feature type="domain" description="LD-carboxypeptidase N-terminal" evidence="3">
    <location>
        <begin position="20"/>
        <end position="154"/>
    </location>
</feature>
<comment type="caution">
    <text evidence="5">The sequence shown here is derived from an EMBL/GenBank/DDBJ whole genome shotgun (WGS) entry which is preliminary data.</text>
</comment>
<keyword evidence="6" id="KW-1185">Reference proteome</keyword>
<protein>
    <submittedName>
        <fullName evidence="5">Peptidase family S66</fullName>
    </submittedName>
</protein>
<dbReference type="Pfam" id="PF02016">
    <property type="entry name" value="Peptidase_S66"/>
    <property type="match status" value="1"/>
</dbReference>
<dbReference type="Proteomes" id="UP001362999">
    <property type="component" value="Unassembled WGS sequence"/>
</dbReference>
<evidence type="ECO:0000259" key="4">
    <source>
        <dbReference type="Pfam" id="PF17676"/>
    </source>
</evidence>
<dbReference type="PANTHER" id="PTHR30237">
    <property type="entry name" value="MURAMOYLTETRAPEPTIDE CARBOXYPEPTIDASE"/>
    <property type="match status" value="1"/>
</dbReference>
<dbReference type="SUPFAM" id="SSF52317">
    <property type="entry name" value="Class I glutamine amidotransferase-like"/>
    <property type="match status" value="1"/>
</dbReference>
<dbReference type="InterPro" id="IPR029062">
    <property type="entry name" value="Class_I_gatase-like"/>
</dbReference>
<reference evidence="5 6" key="1">
    <citation type="journal article" date="2024" name="J Genomics">
        <title>Draft genome sequencing and assembly of Favolaschia claudopus CIRM-BRFM 2984 isolated from oak limbs.</title>
        <authorList>
            <person name="Navarro D."/>
            <person name="Drula E."/>
            <person name="Chaduli D."/>
            <person name="Cazenave R."/>
            <person name="Ahrendt S."/>
            <person name="Wang J."/>
            <person name="Lipzen A."/>
            <person name="Daum C."/>
            <person name="Barry K."/>
            <person name="Grigoriev I.V."/>
            <person name="Favel A."/>
            <person name="Rosso M.N."/>
            <person name="Martin F."/>
        </authorList>
    </citation>
    <scope>NUCLEOTIDE SEQUENCE [LARGE SCALE GENOMIC DNA]</scope>
    <source>
        <strain evidence="5 6">CIRM-BRFM 2984</strain>
    </source>
</reference>
<dbReference type="InterPro" id="IPR040921">
    <property type="entry name" value="Peptidase_S66C"/>
</dbReference>
<dbReference type="CDD" id="cd07062">
    <property type="entry name" value="Peptidase_S66_mccF_like"/>
    <property type="match status" value="1"/>
</dbReference>
<keyword evidence="2" id="KW-0378">Hydrolase</keyword>
<dbReference type="EMBL" id="JAWWNJ010000019">
    <property type="protein sequence ID" value="KAK7035578.1"/>
    <property type="molecule type" value="Genomic_DNA"/>
</dbReference>
<dbReference type="Gene3D" id="3.40.50.10740">
    <property type="entry name" value="Class I glutamine amidotransferase-like"/>
    <property type="match status" value="1"/>
</dbReference>
<proteinExistence type="inferred from homology"/>
<evidence type="ECO:0000313" key="6">
    <source>
        <dbReference type="Proteomes" id="UP001362999"/>
    </source>
</evidence>
<dbReference type="SUPFAM" id="SSF141986">
    <property type="entry name" value="LD-carboxypeptidase A C-terminal domain-like"/>
    <property type="match status" value="1"/>
</dbReference>
<evidence type="ECO:0000256" key="1">
    <source>
        <dbReference type="ARBA" id="ARBA00010233"/>
    </source>
</evidence>
<comment type="similarity">
    <text evidence="1">Belongs to the peptidase S66 family.</text>
</comment>
<dbReference type="InterPro" id="IPR040449">
    <property type="entry name" value="Peptidase_S66_N"/>
</dbReference>
<dbReference type="InterPro" id="IPR003507">
    <property type="entry name" value="S66_fam"/>
</dbReference>
<organism evidence="5 6">
    <name type="scientific">Favolaschia claudopus</name>
    <dbReference type="NCBI Taxonomy" id="2862362"/>
    <lineage>
        <taxon>Eukaryota</taxon>
        <taxon>Fungi</taxon>
        <taxon>Dikarya</taxon>
        <taxon>Basidiomycota</taxon>
        <taxon>Agaricomycotina</taxon>
        <taxon>Agaricomycetes</taxon>
        <taxon>Agaricomycetidae</taxon>
        <taxon>Agaricales</taxon>
        <taxon>Marasmiineae</taxon>
        <taxon>Mycenaceae</taxon>
        <taxon>Favolaschia</taxon>
    </lineage>
</organism>
<dbReference type="PIRSF" id="PIRSF028757">
    <property type="entry name" value="LD-carboxypeptidase"/>
    <property type="match status" value="1"/>
</dbReference>
<sequence>MSSTAIQPILPLALRPGDTIGFVSPSARLNDLLPAFVTRAVQALESLGYTVKIFWTPTTTRLTVSQSISHRLQELHAAFTDPSVRAIVCTFGGANGTELLPYLLNPPPSSESDSQKFITPAIIRANPKIFIGYSDISVLHWWLASQTGLRTFYGPTAIAELGAAPAPMQFTIDNLLRVITNPAPAGPLPRSEHYAPKAPPLFTAPDDTSPPELAPTPKWIWLRNVKGKGRLYGGCLGVVVRMAGVQPIVPADWSKHIVFVETAMAEDLSKGHLLHNVQRNIADLLAQGVLANPAGLVIGRAFGYDSEAERKELERVVREVLCPEVEGEVEGKFSLSHPPYPILMHVDIGHTSPHLTLPFGALASLDSDKDEFAILEAGVCSN</sequence>
<dbReference type="Pfam" id="PF17676">
    <property type="entry name" value="Peptidase_S66C"/>
    <property type="match status" value="1"/>
</dbReference>
<accession>A0AAW0C984</accession>
<dbReference type="InterPro" id="IPR027461">
    <property type="entry name" value="Carboxypeptidase_A_C_sf"/>
</dbReference>
<name>A0AAW0C984_9AGAR</name>
<dbReference type="Gene3D" id="3.50.30.60">
    <property type="entry name" value="LD-carboxypeptidase A C-terminal domain-like"/>
    <property type="match status" value="1"/>
</dbReference>